<dbReference type="InterPro" id="IPR014729">
    <property type="entry name" value="Rossmann-like_a/b/a_fold"/>
</dbReference>
<keyword evidence="2 7" id="KW-0547">Nucleotide-binding</keyword>
<name>A0A816LZ33_BRANA</name>
<accession>A0A816LZ33</accession>
<dbReference type="InterPro" id="IPR012340">
    <property type="entry name" value="NA-bd_OB-fold"/>
</dbReference>
<evidence type="ECO:0000256" key="6">
    <source>
        <dbReference type="ARBA" id="ARBA00030268"/>
    </source>
</evidence>
<dbReference type="AlphaFoldDB" id="A0A816LZ33"/>
<comment type="similarity">
    <text evidence="7">Belongs to the class-I aminoacyl-tRNA synthetase family.</text>
</comment>
<keyword evidence="1 7" id="KW-0436">Ligase</keyword>
<dbReference type="Gene3D" id="2.40.50.140">
    <property type="entry name" value="Nucleic acid-binding proteins"/>
    <property type="match status" value="1"/>
</dbReference>
<reference evidence="8" key="1">
    <citation type="submission" date="2021-01" db="EMBL/GenBank/DDBJ databases">
        <authorList>
            <consortium name="Genoscope - CEA"/>
            <person name="William W."/>
        </authorList>
    </citation>
    <scope>NUCLEOTIDE SEQUENCE</scope>
</reference>
<organism evidence="8">
    <name type="scientific">Brassica napus</name>
    <name type="common">Rape</name>
    <dbReference type="NCBI Taxonomy" id="3708"/>
    <lineage>
        <taxon>Eukaryota</taxon>
        <taxon>Viridiplantae</taxon>
        <taxon>Streptophyta</taxon>
        <taxon>Embryophyta</taxon>
        <taxon>Tracheophyta</taxon>
        <taxon>Spermatophyta</taxon>
        <taxon>Magnoliopsida</taxon>
        <taxon>eudicotyledons</taxon>
        <taxon>Gunneridae</taxon>
        <taxon>Pentapetalae</taxon>
        <taxon>rosids</taxon>
        <taxon>malvids</taxon>
        <taxon>Brassicales</taxon>
        <taxon>Brassicaceae</taxon>
        <taxon>Brassiceae</taxon>
        <taxon>Brassica</taxon>
    </lineage>
</organism>
<dbReference type="Proteomes" id="UP001295469">
    <property type="component" value="Chromosome C07"/>
</dbReference>
<keyword evidence="3 7" id="KW-0067">ATP-binding</keyword>
<evidence type="ECO:0000313" key="8">
    <source>
        <dbReference type="EMBL" id="CAF1949542.1"/>
    </source>
</evidence>
<evidence type="ECO:0000256" key="2">
    <source>
        <dbReference type="ARBA" id="ARBA00022741"/>
    </source>
</evidence>
<proteinExistence type="inferred from homology"/>
<dbReference type="GO" id="GO:0005524">
    <property type="term" value="F:ATP binding"/>
    <property type="evidence" value="ECO:0007669"/>
    <property type="project" value="UniProtKB-KW"/>
</dbReference>
<sequence>MIETMEEKAIHEIKQLLQLVDQKLSSIPSSPMKHDLIHEIKQWSDEKEESESMEQVVNPYEVSAKDGGKIDYDKIVEKFGCKRVYQSLIDRVHRLTSRDPHVFLRRGVFFAHRYLQEAFKVPVVIQLTDDEKFMWSKTLKVEDTKRLARENIKDIIACGFDVEKTFIFSNIEHAGTFYENTLKIGKCVTVNKANAIFGFAGEDPVGKMGFPPVQAAPSFASSFQHLFPGKDNNLRCLIPCAIDQGVNGKMSASNPNSAIYVTDTTKDIKKKVNSAFSGGKDNSTEQENAGADLEVDIPFKYLSFFLDDAAELEHIKKPCFLQTFMQGSANSLQHLFKTGSMYAVSGFDITRSNLSFKLSDSPLSIRLGDLTAFFQITTPLAVANKTDEAVFVSFDGVITKLTNIGAAESGHIHDASIENPKDSQLPLLVTNLMGKTNTFHLRLTRFSCTSKHQTFTISRIFNEPNCPPVPDFFVDGGTGGTLNDMSGASSLTTKVCAVLTVDDNEPPGETIAGGASATDFLIPTSSKPTRKARLD</sequence>
<dbReference type="PANTHER" id="PTHR10055:SF12">
    <property type="entry name" value="TRYPTOPHAN--TRNA LIGASE"/>
    <property type="match status" value="1"/>
</dbReference>
<dbReference type="Gene3D" id="3.40.50.620">
    <property type="entry name" value="HUPs"/>
    <property type="match status" value="2"/>
</dbReference>
<dbReference type="GO" id="GO:0006418">
    <property type="term" value="P:tRNA aminoacylation for protein translation"/>
    <property type="evidence" value="ECO:0007669"/>
    <property type="project" value="InterPro"/>
</dbReference>
<gene>
    <name evidence="8" type="ORF">DARMORV10_C07P04090.1</name>
</gene>
<evidence type="ECO:0000256" key="4">
    <source>
        <dbReference type="ARBA" id="ARBA00022917"/>
    </source>
</evidence>
<dbReference type="Pfam" id="PF00579">
    <property type="entry name" value="tRNA-synt_1b"/>
    <property type="match status" value="1"/>
</dbReference>
<dbReference type="Gene3D" id="1.10.240.10">
    <property type="entry name" value="Tyrosyl-Transfer RNA Synthetase"/>
    <property type="match status" value="1"/>
</dbReference>
<protein>
    <recommendedName>
        <fullName evidence="6">Tryptophanyl-tRNA synthetase</fullName>
    </recommendedName>
</protein>
<dbReference type="InterPro" id="IPR002305">
    <property type="entry name" value="aa-tRNA-synth_Ic"/>
</dbReference>
<evidence type="ECO:0000256" key="1">
    <source>
        <dbReference type="ARBA" id="ARBA00022598"/>
    </source>
</evidence>
<keyword evidence="5 7" id="KW-0030">Aminoacyl-tRNA synthetase</keyword>
<dbReference type="EMBL" id="HG994371">
    <property type="protein sequence ID" value="CAF1949542.1"/>
    <property type="molecule type" value="Genomic_DNA"/>
</dbReference>
<evidence type="ECO:0000256" key="7">
    <source>
        <dbReference type="RuleBase" id="RU363036"/>
    </source>
</evidence>
<dbReference type="GO" id="GO:0004812">
    <property type="term" value="F:aminoacyl-tRNA ligase activity"/>
    <property type="evidence" value="ECO:0007669"/>
    <property type="project" value="UniProtKB-KW"/>
</dbReference>
<dbReference type="PANTHER" id="PTHR10055">
    <property type="entry name" value="TRYPTOPHANYL-TRNA SYNTHETASE"/>
    <property type="match status" value="1"/>
</dbReference>
<dbReference type="SUPFAM" id="SSF52374">
    <property type="entry name" value="Nucleotidylyl transferase"/>
    <property type="match status" value="1"/>
</dbReference>
<evidence type="ECO:0000256" key="3">
    <source>
        <dbReference type="ARBA" id="ARBA00022840"/>
    </source>
</evidence>
<keyword evidence="4 7" id="KW-0648">Protein biosynthesis</keyword>
<evidence type="ECO:0000256" key="5">
    <source>
        <dbReference type="ARBA" id="ARBA00023146"/>
    </source>
</evidence>